<dbReference type="Proteomes" id="UP001596540">
    <property type="component" value="Unassembled WGS sequence"/>
</dbReference>
<proteinExistence type="predicted"/>
<protein>
    <recommendedName>
        <fullName evidence="3">ATPase</fullName>
    </recommendedName>
</protein>
<evidence type="ECO:0008006" key="3">
    <source>
        <dbReference type="Google" id="ProtNLM"/>
    </source>
</evidence>
<name>A0ABW2KBP8_9ACTN</name>
<accession>A0ABW2KBP8</accession>
<organism evidence="1 2">
    <name type="scientific">Marinactinospora rubrisoli</name>
    <dbReference type="NCBI Taxonomy" id="2715399"/>
    <lineage>
        <taxon>Bacteria</taxon>
        <taxon>Bacillati</taxon>
        <taxon>Actinomycetota</taxon>
        <taxon>Actinomycetes</taxon>
        <taxon>Streptosporangiales</taxon>
        <taxon>Nocardiopsidaceae</taxon>
        <taxon>Marinactinospora</taxon>
    </lineage>
</organism>
<gene>
    <name evidence="1" type="ORF">ACFQRF_03145</name>
</gene>
<reference evidence="2" key="1">
    <citation type="journal article" date="2019" name="Int. J. Syst. Evol. Microbiol.">
        <title>The Global Catalogue of Microorganisms (GCM) 10K type strain sequencing project: providing services to taxonomists for standard genome sequencing and annotation.</title>
        <authorList>
            <consortium name="The Broad Institute Genomics Platform"/>
            <consortium name="The Broad Institute Genome Sequencing Center for Infectious Disease"/>
            <person name="Wu L."/>
            <person name="Ma J."/>
        </authorList>
    </citation>
    <scope>NUCLEOTIDE SEQUENCE [LARGE SCALE GENOMIC DNA]</scope>
    <source>
        <strain evidence="2">CGMCC 4.7382</strain>
    </source>
</reference>
<comment type="caution">
    <text evidence="1">The sequence shown here is derived from an EMBL/GenBank/DDBJ whole genome shotgun (WGS) entry which is preliminary data.</text>
</comment>
<evidence type="ECO:0000313" key="1">
    <source>
        <dbReference type="EMBL" id="MFC7326728.1"/>
    </source>
</evidence>
<sequence length="187" mass="19561">MSFRDSTAPVRAGASAPEALLIGGRSGVGKSTVMWEVSVLLQAARVAHCVVEGDLLDQAHPAPPGDPQRTLLTERNLAALWGNYAGLGYRRLVYTNTVSVLEADLVTRAMGGDARVTGVLLTADDTTANARLAVREIGSQLAPHMARSATMAQHLDATAPDWVTRIPTAGRTVPGIARDVVAAAGWG</sequence>
<dbReference type="SUPFAM" id="SSF52540">
    <property type="entry name" value="P-loop containing nucleoside triphosphate hydrolases"/>
    <property type="match status" value="1"/>
</dbReference>
<dbReference type="Gene3D" id="3.40.50.300">
    <property type="entry name" value="P-loop containing nucleotide triphosphate hydrolases"/>
    <property type="match status" value="1"/>
</dbReference>
<dbReference type="RefSeq" id="WP_379868610.1">
    <property type="nucleotide sequence ID" value="NZ_JBHTBH010000001.1"/>
</dbReference>
<dbReference type="EMBL" id="JBHTBH010000001">
    <property type="protein sequence ID" value="MFC7326728.1"/>
    <property type="molecule type" value="Genomic_DNA"/>
</dbReference>
<dbReference type="InterPro" id="IPR027417">
    <property type="entry name" value="P-loop_NTPase"/>
</dbReference>
<keyword evidence="2" id="KW-1185">Reference proteome</keyword>
<evidence type="ECO:0000313" key="2">
    <source>
        <dbReference type="Proteomes" id="UP001596540"/>
    </source>
</evidence>